<dbReference type="Pfam" id="PF10850">
    <property type="entry name" value="DUF2653"/>
    <property type="match status" value="1"/>
</dbReference>
<name>A0ABX2ZV78_9BACI</name>
<accession>A0ABX2ZV78</accession>
<keyword evidence="2" id="KW-1185">Reference proteome</keyword>
<gene>
    <name evidence="1" type="ORF">BED47_20220</name>
</gene>
<dbReference type="RefSeq" id="WP_069033397.1">
    <property type="nucleotide sequence ID" value="NZ_MDKC01000009.1"/>
</dbReference>
<evidence type="ECO:0008006" key="3">
    <source>
        <dbReference type="Google" id="ProtNLM"/>
    </source>
</evidence>
<reference evidence="1 2" key="1">
    <citation type="submission" date="2016-07" db="EMBL/GenBank/DDBJ databases">
        <authorList>
            <person name="Townsley L."/>
            <person name="Shank E.A."/>
        </authorList>
    </citation>
    <scope>NUCLEOTIDE SEQUENCE [LARGE SCALE GENOMIC DNA]</scope>
    <source>
        <strain evidence="1 2">CH01</strain>
    </source>
</reference>
<dbReference type="EMBL" id="MDKC01000009">
    <property type="protein sequence ID" value="ODG92304.1"/>
    <property type="molecule type" value="Genomic_DNA"/>
</dbReference>
<evidence type="ECO:0000313" key="1">
    <source>
        <dbReference type="EMBL" id="ODG92304.1"/>
    </source>
</evidence>
<comment type="caution">
    <text evidence="1">The sequence shown here is derived from an EMBL/GenBank/DDBJ whole genome shotgun (WGS) entry which is preliminary data.</text>
</comment>
<protein>
    <recommendedName>
        <fullName evidence="3">DUF2653 domain-containing protein</fullName>
    </recommendedName>
</protein>
<sequence length="99" mass="11366">MKIYFDEQDVANAICVYAADLEGIRPESVQIEFLFNEDDGVSCEVSANHRNLIYFEQQISDAIGFYLEEIHRFSSYAMEIIIGFDEEDGITSEISFVYS</sequence>
<evidence type="ECO:0000313" key="2">
    <source>
        <dbReference type="Proteomes" id="UP000094580"/>
    </source>
</evidence>
<organism evidence="1 2">
    <name type="scientific">Gottfriedia luciferensis</name>
    <dbReference type="NCBI Taxonomy" id="178774"/>
    <lineage>
        <taxon>Bacteria</taxon>
        <taxon>Bacillati</taxon>
        <taxon>Bacillota</taxon>
        <taxon>Bacilli</taxon>
        <taxon>Bacillales</taxon>
        <taxon>Bacillaceae</taxon>
        <taxon>Gottfriedia</taxon>
    </lineage>
</organism>
<proteinExistence type="predicted"/>
<dbReference type="InterPro" id="IPR020516">
    <property type="entry name" value="Uncharacterised_YxcD"/>
</dbReference>
<dbReference type="Proteomes" id="UP000094580">
    <property type="component" value="Unassembled WGS sequence"/>
</dbReference>